<evidence type="ECO:0000313" key="2">
    <source>
        <dbReference type="Proteomes" id="UP001642464"/>
    </source>
</evidence>
<dbReference type="SUPFAM" id="SSF48452">
    <property type="entry name" value="TPR-like"/>
    <property type="match status" value="1"/>
</dbReference>
<dbReference type="InterPro" id="IPR011990">
    <property type="entry name" value="TPR-like_helical_dom_sf"/>
</dbReference>
<dbReference type="EMBL" id="CAXAMM010005292">
    <property type="protein sequence ID" value="CAK9006757.1"/>
    <property type="molecule type" value="Genomic_DNA"/>
</dbReference>
<keyword evidence="2" id="KW-1185">Reference proteome</keyword>
<evidence type="ECO:0000313" key="1">
    <source>
        <dbReference type="EMBL" id="CAK9006757.1"/>
    </source>
</evidence>
<sequence length="609" mass="67335">MKGPELHTSRVLPEAFAYFRGRAAKNGLTLVLKLKAIAAAPSLALKDCGDEFASDARLDAAQEMLSSCEDLDEKVGLMEYLSILHLHRDNTHRALRHIKEAVTLARKHHSQHLISVLRTQELAHLLREDTAAAGVIAKEIEDSNGNPEKNPQLQHLPYLDLLRKVLQPEMDDQGRLSLVDFLVMKLKSSSEALALATEVCEESLHPMSQGMSWLFAGKMQLRSSAGLLCFKEAVSLFGAQKATEAEATALHGLATCLLLQERPDPSSALDCAQKSQVFFQELCDLRGEAISLQTASNCRLLLKDHAGAVAAALKAAKLFAQAGDEHGKSMVRKLLRSLGQNDQQIEEALSKQAAESVAHFDGVAGKEVAKDMTEEQRQRDEYIKTIMEEQVVFEYVWVPSETQDPKHFGEKRASGSGPRKIFVASELRDKRLMQQLAACRAKREVTPFFANLMNGRLLVSSSLQAAMEVSACASVIFDVTRLNNMTPLEVVDVAIRLVQALQVIEPVVTMDVVLASTQNISSVTGIRTPFHSTLWGFCRTANIENPMHEFRVLDIDAKRWKEDIAFTTRYLMGAQATRPTEAIIRNGGLLVSRMVSARMKLQAPYKIDG</sequence>
<reference evidence="1 2" key="1">
    <citation type="submission" date="2024-02" db="EMBL/GenBank/DDBJ databases">
        <authorList>
            <person name="Chen Y."/>
            <person name="Shah S."/>
            <person name="Dougan E. K."/>
            <person name="Thang M."/>
            <person name="Chan C."/>
        </authorList>
    </citation>
    <scope>NUCLEOTIDE SEQUENCE [LARGE SCALE GENOMIC DNA]</scope>
</reference>
<dbReference type="InterPro" id="IPR036291">
    <property type="entry name" value="NAD(P)-bd_dom_sf"/>
</dbReference>
<gene>
    <name evidence="1" type="ORF">SCF082_LOCUS9166</name>
</gene>
<accession>A0ABP0IXC3</accession>
<protein>
    <submittedName>
        <fullName evidence="1">Uncharacterized protein</fullName>
    </submittedName>
</protein>
<dbReference type="Proteomes" id="UP001642464">
    <property type="component" value="Unassembled WGS sequence"/>
</dbReference>
<dbReference type="Gene3D" id="1.25.40.10">
    <property type="entry name" value="Tetratricopeptide repeat domain"/>
    <property type="match status" value="1"/>
</dbReference>
<dbReference type="SUPFAM" id="SSF51735">
    <property type="entry name" value="NAD(P)-binding Rossmann-fold domains"/>
    <property type="match status" value="1"/>
</dbReference>
<comment type="caution">
    <text evidence="1">The sequence shown here is derived from an EMBL/GenBank/DDBJ whole genome shotgun (WGS) entry which is preliminary data.</text>
</comment>
<name>A0ABP0IXC3_9DINO</name>
<organism evidence="1 2">
    <name type="scientific">Durusdinium trenchii</name>
    <dbReference type="NCBI Taxonomy" id="1381693"/>
    <lineage>
        <taxon>Eukaryota</taxon>
        <taxon>Sar</taxon>
        <taxon>Alveolata</taxon>
        <taxon>Dinophyceae</taxon>
        <taxon>Suessiales</taxon>
        <taxon>Symbiodiniaceae</taxon>
        <taxon>Durusdinium</taxon>
    </lineage>
</organism>
<dbReference type="Gene3D" id="3.40.50.720">
    <property type="entry name" value="NAD(P)-binding Rossmann-like Domain"/>
    <property type="match status" value="1"/>
</dbReference>
<proteinExistence type="predicted"/>